<protein>
    <submittedName>
        <fullName evidence="2">Uncharacterized protein</fullName>
    </submittedName>
</protein>
<name>A0A2H3DIG8_ARMGA</name>
<dbReference type="EMBL" id="KZ293664">
    <property type="protein sequence ID" value="PBK90658.1"/>
    <property type="molecule type" value="Genomic_DNA"/>
</dbReference>
<sequence>MLDSQYPDSQWLEDISLEKSPSPDDWFLTHISGTFEQSQDPEDIGGEYSLCPEAAGGLIQILHLDVTLIEEQEPLTQNCGHSLKHDLQSVHSSECDSSSQEPEWPTSSVPASVSISLSPREQALISAVRQIAEERSAGIRNEWIRASDAEENWQRECDCLKAYIAILERTLITAGLAIPDKPPTPKSPDRYHLEFPQHKSQMYL</sequence>
<feature type="region of interest" description="Disordered" evidence="1">
    <location>
        <begin position="90"/>
        <end position="111"/>
    </location>
</feature>
<dbReference type="AlphaFoldDB" id="A0A2H3DIG8"/>
<feature type="compositionally biased region" description="Polar residues" evidence="1">
    <location>
        <begin position="90"/>
        <end position="101"/>
    </location>
</feature>
<dbReference type="InParanoid" id="A0A2H3DIG8"/>
<accession>A0A2H3DIG8</accession>
<gene>
    <name evidence="2" type="ORF">ARMGADRAFT_1082381</name>
</gene>
<evidence type="ECO:0000256" key="1">
    <source>
        <dbReference type="SAM" id="MobiDB-lite"/>
    </source>
</evidence>
<organism evidence="2 3">
    <name type="scientific">Armillaria gallica</name>
    <name type="common">Bulbous honey fungus</name>
    <name type="synonym">Armillaria bulbosa</name>
    <dbReference type="NCBI Taxonomy" id="47427"/>
    <lineage>
        <taxon>Eukaryota</taxon>
        <taxon>Fungi</taxon>
        <taxon>Dikarya</taxon>
        <taxon>Basidiomycota</taxon>
        <taxon>Agaricomycotina</taxon>
        <taxon>Agaricomycetes</taxon>
        <taxon>Agaricomycetidae</taxon>
        <taxon>Agaricales</taxon>
        <taxon>Marasmiineae</taxon>
        <taxon>Physalacriaceae</taxon>
        <taxon>Armillaria</taxon>
    </lineage>
</organism>
<proteinExistence type="predicted"/>
<dbReference type="Proteomes" id="UP000217790">
    <property type="component" value="Unassembled WGS sequence"/>
</dbReference>
<evidence type="ECO:0000313" key="2">
    <source>
        <dbReference type="EMBL" id="PBK90658.1"/>
    </source>
</evidence>
<reference evidence="3" key="1">
    <citation type="journal article" date="2017" name="Nat. Ecol. Evol.">
        <title>Genome expansion and lineage-specific genetic innovations in the forest pathogenic fungi Armillaria.</title>
        <authorList>
            <person name="Sipos G."/>
            <person name="Prasanna A.N."/>
            <person name="Walter M.C."/>
            <person name="O'Connor E."/>
            <person name="Balint B."/>
            <person name="Krizsan K."/>
            <person name="Kiss B."/>
            <person name="Hess J."/>
            <person name="Varga T."/>
            <person name="Slot J."/>
            <person name="Riley R."/>
            <person name="Boka B."/>
            <person name="Rigling D."/>
            <person name="Barry K."/>
            <person name="Lee J."/>
            <person name="Mihaltcheva S."/>
            <person name="LaButti K."/>
            <person name="Lipzen A."/>
            <person name="Waldron R."/>
            <person name="Moloney N.M."/>
            <person name="Sperisen C."/>
            <person name="Kredics L."/>
            <person name="Vagvoelgyi C."/>
            <person name="Patrignani A."/>
            <person name="Fitzpatrick D."/>
            <person name="Nagy I."/>
            <person name="Doyle S."/>
            <person name="Anderson J.B."/>
            <person name="Grigoriev I.V."/>
            <person name="Gueldener U."/>
            <person name="Muensterkoetter M."/>
            <person name="Nagy L.G."/>
        </authorList>
    </citation>
    <scope>NUCLEOTIDE SEQUENCE [LARGE SCALE GENOMIC DNA]</scope>
    <source>
        <strain evidence="3">Ar21-2</strain>
    </source>
</reference>
<keyword evidence="3" id="KW-1185">Reference proteome</keyword>
<evidence type="ECO:0000313" key="3">
    <source>
        <dbReference type="Proteomes" id="UP000217790"/>
    </source>
</evidence>